<dbReference type="Pfam" id="PF00978">
    <property type="entry name" value="RdRP_2"/>
    <property type="match status" value="1"/>
</dbReference>
<dbReference type="EMBL" id="MN035131">
    <property type="protein sequence ID" value="QDH89940.1"/>
    <property type="molecule type" value="Genomic_DNA"/>
</dbReference>
<evidence type="ECO:0000256" key="2">
    <source>
        <dbReference type="ARBA" id="ARBA00022695"/>
    </source>
</evidence>
<dbReference type="InterPro" id="IPR043502">
    <property type="entry name" value="DNA/RNA_pol_sf"/>
</dbReference>
<keyword evidence="3" id="KW-0547">Nucleotide-binding</keyword>
<feature type="domain" description="Alphavirus-like MT" evidence="5">
    <location>
        <begin position="474"/>
        <end position="655"/>
    </location>
</feature>
<name>A0A514D8I9_9VIRU</name>
<keyword evidence="1" id="KW-0808">Transferase</keyword>
<dbReference type="InterPro" id="IPR002588">
    <property type="entry name" value="Alphavirus-like_MT_dom"/>
</dbReference>
<dbReference type="InterPro" id="IPR001788">
    <property type="entry name" value="RNA-dep_RNA_pol_alsuvir"/>
</dbReference>
<evidence type="ECO:0000256" key="1">
    <source>
        <dbReference type="ARBA" id="ARBA00022679"/>
    </source>
</evidence>
<evidence type="ECO:0000259" key="5">
    <source>
        <dbReference type="PROSITE" id="PS51743"/>
    </source>
</evidence>
<keyword evidence="2" id="KW-0548">Nucleotidyltransferase</keyword>
<protein>
    <submittedName>
        <fullName evidence="6">RNA-dependent RNA polymerase</fullName>
    </submittedName>
</protein>
<dbReference type="GO" id="GO:0005524">
    <property type="term" value="F:ATP binding"/>
    <property type="evidence" value="ECO:0007669"/>
    <property type="project" value="UniProtKB-KW"/>
</dbReference>
<evidence type="ECO:0000256" key="3">
    <source>
        <dbReference type="ARBA" id="ARBA00022840"/>
    </source>
</evidence>
<dbReference type="Pfam" id="PF01443">
    <property type="entry name" value="Viral_helicase1"/>
    <property type="match status" value="1"/>
</dbReference>
<organism evidence="6">
    <name type="scientific">Riboviria sp</name>
    <dbReference type="NCBI Taxonomy" id="2585031"/>
    <lineage>
        <taxon>Viruses</taxon>
        <taxon>Riboviria</taxon>
    </lineage>
</organism>
<dbReference type="GO" id="GO:0003723">
    <property type="term" value="F:RNA binding"/>
    <property type="evidence" value="ECO:0007669"/>
    <property type="project" value="InterPro"/>
</dbReference>
<feature type="region of interest" description="Disordered" evidence="4">
    <location>
        <begin position="882"/>
        <end position="911"/>
    </location>
</feature>
<dbReference type="SUPFAM" id="SSF56672">
    <property type="entry name" value="DNA/RNA polymerases"/>
    <property type="match status" value="1"/>
</dbReference>
<gene>
    <name evidence="6" type="ORF">H3RhizoLitter14102_000001</name>
</gene>
<dbReference type="GO" id="GO:0006396">
    <property type="term" value="P:RNA processing"/>
    <property type="evidence" value="ECO:0007669"/>
    <property type="project" value="InterPro"/>
</dbReference>
<keyword evidence="3" id="KW-0067">ATP-binding</keyword>
<reference evidence="6" key="1">
    <citation type="submission" date="2019-05" db="EMBL/GenBank/DDBJ databases">
        <title>Metatranscriptomic reconstruction reveals RNA viruses with the potential to shape carbon cycling in soil.</title>
        <authorList>
            <person name="Starr E.P."/>
            <person name="Nuccio E."/>
            <person name="Pett-Ridge J."/>
            <person name="Banfield J.F."/>
            <person name="Firestone M.K."/>
        </authorList>
    </citation>
    <scope>NUCLEOTIDE SEQUENCE</scope>
    <source>
        <strain evidence="6">H3_Rhizo_Litter_14_scaffold_102</strain>
    </source>
</reference>
<proteinExistence type="predicted"/>
<dbReference type="GO" id="GO:0016556">
    <property type="term" value="P:mRNA modification"/>
    <property type="evidence" value="ECO:0007669"/>
    <property type="project" value="InterPro"/>
</dbReference>
<evidence type="ECO:0000256" key="4">
    <source>
        <dbReference type="SAM" id="MobiDB-lite"/>
    </source>
</evidence>
<dbReference type="InterPro" id="IPR027351">
    <property type="entry name" value="(+)RNA_virus_helicase_core_dom"/>
</dbReference>
<dbReference type="PROSITE" id="PS51743">
    <property type="entry name" value="ALPHAVIRUS_MT"/>
    <property type="match status" value="1"/>
</dbReference>
<keyword evidence="6" id="KW-0696">RNA-directed RNA polymerase</keyword>
<sequence length="1974" mass="223440">MDSSCVYGPEWCRAEGRGYQLGYCYLWLVRPQYVEEYAITFGLYPSVKHFFGKVKFNHLKEDAELDWFALTVDVDIIHCEPRGYQAPEDTTLDMIFDLYNTCVGGWAEEGWQKHMPRGAKDMYIGVRLDEIVRECVDYTGDAQRLAVDMLRSTSDLASDATQNFEKIGDILERYKEDGLMANISRRQLNGLVETIVGRWADKRVARVAAAVAVNVTSAESPWNPAIFDDIMSDDSSDVEKQAWLMKVGCLMLRKTTGSSWRNWRLRRAFMPWRATLLGPARNFAACLGVSPQEVEDAADRYEDSMVSAVKQSVALLRTHGLKAVTVMMQASAGIVLTAGLTVAAGLVLDWYYGNETNIRLGKPRLTEGPEQTQLYFNDYAQKAFPLVALMSDECNGESNNQGQVRVDPFFFMVRSSVNQLKDDTAAARLVSNALVAPIVNTITAAQSKNLIFVPASISDDTALHIQQALPTFYLRVVNKDHSHPELWAVRRAFEMTVSTAVLREKQKVVMVGGSVRQCAKIPNVAANYGPKMTGRDEYRHQVGSTARRNIFDKMTIKEPFGTGKYRHESMVAVAFYSTQDMHKRDFIEAMVSSGIRHAYVAVNIPIILLDDRIEEWDDPILCVRYKRYGGKLSMTPFRCPVAGYLNDFKATMSWCEPHEPIAGYHATVEVRSHVSSSYLMEIMIGAGKQEPYDVVWQMPDAGYYVLQRLSREEKEPEYYATSASKFDQVVKHLINLGPGRNMLESSAGRILGLEAAVKLGGITLERSWVLSHQDFMSTAIHAILAMGISKSDGTELLERLADVYGGDTSGASWWRGYKKLLGWYRDGRLPDFAKRGRNNYQPVTHWTMRQKGGWALHVPQIDEGIAMEEEAPKETIRVKLPKPKDEGYESGPDIIKDNVSSGESEAEPKVESFTFWPRPEKEKKKPQDWQKVLQVDSARVIALSDDDRQNLRTGSVLDFEAAAFPVTSHEHDSLSQQAFAQSCTDRAALEAEWAKRGEVPAPDRGIHEVIDIALERPRTSVDGTVVPFPRGHKLTQEELQTPLGSLCAKFIATCPDIDELASPKLLYDGIAGSAKSSALRTYLRRTKRTALIICPTRRLAKEWRKSKVGLAVTRHKVEPRTYARSVLVIDEVYCFTKWELGIYLRHAWLNKMDVVMLGDRQQQYQDGEEVTALDLKMLGVQVLRGCVSNTQPLDALKICRAVASGDPLSNIFQTRSGLDQSIYFEDSDGPIADKLANYLEEHSLDDAILVMKDRLETPLGYRRPETAYGLAATKESLLSISRSQGLRTENSVVLLSRVTQVEKWLSDQMGLLYVALSRHSSWCLVDCSVSELAEYCKLPLVQWHSVNGLHTKHSTDEHHHRATKIREAMGPVRSDVIVRLMERGALTQTGRFASYGDIVEDWRPWKASEGQIFEVAKAAFKTTTDQLKCATVPFAHSPAARLPHFKPAMGLFSLRRPFPSPVEYLTTEFDGLNRVAVPQSSADEVLDLKNVVERTARPRVLQEDELFIETHGERLWRLVHRCFMIDDVTSPLSTEPMLTDWLRTRTPDFLRKYQTCDPYGLTSQSTRSNGFLKTQVKVKLDPAFAMEENYGQTILASPPDFNAIFGPYSKMFLRNVRLCTRKGCILDSGYSDKDVAREWRQLGILPRLSEENHQADVSRQDTSHTPVTLRVFRKVMTYYGIPEELAALYEWHSRKYSYSSMKTQLYKGEANYNLGSGDPFTLIRNIFEVLTVLVERYEANDLQVTNCIVKGDDYLSDKIPRKIAVTVPEIRDTILKESFNAPPYHAGRFFLSDDVVPDPLRMIAKIATKKCTTVERYQQLQQSFYDRYLPLSHKVYVELRHYLLAAYDKFAPDFVLSALELYRSLHDRRHYAEIFSNFSQTDAGLFTLSRDGGCTAFALAAVCCLRTDVDYELINRQYDFDNLRAVCARLSIPFYVVQGKPGDFTREGIWANFTHAWAVIDLIKFNELTKIHAI</sequence>
<dbReference type="GO" id="GO:0008174">
    <property type="term" value="F:mRNA methyltransferase activity"/>
    <property type="evidence" value="ECO:0007669"/>
    <property type="project" value="UniProtKB-UniRule"/>
</dbReference>
<accession>A0A514D8I9</accession>
<evidence type="ECO:0000313" key="6">
    <source>
        <dbReference type="EMBL" id="QDH89940.1"/>
    </source>
</evidence>
<dbReference type="GO" id="GO:0006351">
    <property type="term" value="P:DNA-templated transcription"/>
    <property type="evidence" value="ECO:0007669"/>
    <property type="project" value="InterPro"/>
</dbReference>
<dbReference type="GO" id="GO:0003968">
    <property type="term" value="F:RNA-directed RNA polymerase activity"/>
    <property type="evidence" value="ECO:0007669"/>
    <property type="project" value="UniProtKB-KW"/>
</dbReference>